<dbReference type="Pfam" id="PF00589">
    <property type="entry name" value="Phage_integrase"/>
    <property type="match status" value="1"/>
</dbReference>
<keyword evidence="6 9" id="KW-0238">DNA-binding</keyword>
<dbReference type="InterPro" id="IPR004107">
    <property type="entry name" value="Integrase_SAM-like_N"/>
</dbReference>
<dbReference type="GO" id="GO:0007059">
    <property type="term" value="P:chromosome segregation"/>
    <property type="evidence" value="ECO:0007669"/>
    <property type="project" value="UniProtKB-KW"/>
</dbReference>
<evidence type="ECO:0000256" key="5">
    <source>
        <dbReference type="ARBA" id="ARBA00022908"/>
    </source>
</evidence>
<dbReference type="InterPro" id="IPR050090">
    <property type="entry name" value="Tyrosine_recombinase_XerCD"/>
</dbReference>
<dbReference type="Proteomes" id="UP000182761">
    <property type="component" value="Unassembled WGS sequence"/>
</dbReference>
<dbReference type="GO" id="GO:0006310">
    <property type="term" value="P:DNA recombination"/>
    <property type="evidence" value="ECO:0007669"/>
    <property type="project" value="UniProtKB-KW"/>
</dbReference>
<dbReference type="PROSITE" id="PS51898">
    <property type="entry name" value="TYR_RECOMBINASE"/>
    <property type="match status" value="1"/>
</dbReference>
<evidence type="ECO:0000256" key="8">
    <source>
        <dbReference type="ARBA" id="ARBA00023306"/>
    </source>
</evidence>
<keyword evidence="13" id="KW-1185">Reference proteome</keyword>
<reference evidence="12 13" key="1">
    <citation type="submission" date="2016-01" db="EMBL/GenBank/DDBJ databases">
        <authorList>
            <person name="McClelland M."/>
            <person name="Jain A."/>
            <person name="Saraogi P."/>
            <person name="Mendelson R."/>
            <person name="Westerman R."/>
            <person name="SanMiguel P."/>
            <person name="Csonka L."/>
        </authorList>
    </citation>
    <scope>NUCLEOTIDE SEQUENCE [LARGE SCALE GENOMIC DNA]</scope>
    <source>
        <strain evidence="12 13">R-53146</strain>
    </source>
</reference>
<dbReference type="GO" id="GO:0003677">
    <property type="term" value="F:DNA binding"/>
    <property type="evidence" value="ECO:0007669"/>
    <property type="project" value="UniProtKB-UniRule"/>
</dbReference>
<feature type="domain" description="Core-binding (CB)" evidence="11">
    <location>
        <begin position="1"/>
        <end position="83"/>
    </location>
</feature>
<proteinExistence type="predicted"/>
<dbReference type="InterPro" id="IPR010998">
    <property type="entry name" value="Integrase_recombinase_N"/>
</dbReference>
<organism evidence="12 13">
    <name type="scientific">Apibacter mensalis</name>
    <dbReference type="NCBI Taxonomy" id="1586267"/>
    <lineage>
        <taxon>Bacteria</taxon>
        <taxon>Pseudomonadati</taxon>
        <taxon>Bacteroidota</taxon>
        <taxon>Flavobacteriia</taxon>
        <taxon>Flavobacteriales</taxon>
        <taxon>Weeksellaceae</taxon>
        <taxon>Apibacter</taxon>
    </lineage>
</organism>
<keyword evidence="3" id="KW-0132">Cell division</keyword>
<dbReference type="InterPro" id="IPR011010">
    <property type="entry name" value="DNA_brk_join_enz"/>
</dbReference>
<dbReference type="InterPro" id="IPR044068">
    <property type="entry name" value="CB"/>
</dbReference>
<name>A0A0X3ANX3_9FLAO</name>
<evidence type="ECO:0000256" key="9">
    <source>
        <dbReference type="PROSITE-ProRule" id="PRU01248"/>
    </source>
</evidence>
<keyword evidence="7" id="KW-0233">DNA recombination</keyword>
<dbReference type="RefSeq" id="WP_055425293.1">
    <property type="nucleotide sequence ID" value="NZ_FCOR01000005.1"/>
</dbReference>
<evidence type="ECO:0000256" key="3">
    <source>
        <dbReference type="ARBA" id="ARBA00022618"/>
    </source>
</evidence>
<protein>
    <submittedName>
        <fullName evidence="12">Integrase/recombinase XerC</fullName>
    </submittedName>
</protein>
<dbReference type="PANTHER" id="PTHR30349">
    <property type="entry name" value="PHAGE INTEGRASE-RELATED"/>
    <property type="match status" value="1"/>
</dbReference>
<dbReference type="EMBL" id="FCOR01000005">
    <property type="protein sequence ID" value="CVK16080.1"/>
    <property type="molecule type" value="Genomic_DNA"/>
</dbReference>
<dbReference type="Gene3D" id="1.10.443.10">
    <property type="entry name" value="Intergrase catalytic core"/>
    <property type="match status" value="1"/>
</dbReference>
<evidence type="ECO:0000256" key="6">
    <source>
        <dbReference type="ARBA" id="ARBA00023125"/>
    </source>
</evidence>
<accession>A0A0X3ANX3</accession>
<dbReference type="OrthoDB" id="9801717at2"/>
<dbReference type="GO" id="GO:0005737">
    <property type="term" value="C:cytoplasm"/>
    <property type="evidence" value="ECO:0007669"/>
    <property type="project" value="UniProtKB-SubCell"/>
</dbReference>
<gene>
    <name evidence="12" type="ORF">Ga0061079_10534</name>
</gene>
<evidence type="ECO:0000256" key="7">
    <source>
        <dbReference type="ARBA" id="ARBA00023172"/>
    </source>
</evidence>
<dbReference type="AlphaFoldDB" id="A0A0X3ANX3"/>
<sequence>MLQKFLEYLNLEKHYSPNTIQSYERDLLDLQIFLLETEGISDIDQATARQLRNFIIYLSNKKLSEKSINRKISSIRSFFKFLLKIGYLEINPTIYLLNLKQKKKILVPYTEDEIYSIENYIHTSEAENENSDSFETIRNHLIFEIFYQTGIRRMELLQLKTSKIDLNKNTIIVTGKRNKERLIPITQKLSNQISKFLAYKIKFGIPYEYLFTNKTGKTLSEKYIYNLIHKYLSIVTTKEKRSPHMLRHTFASHLLHNGAEINSIKELLGHNSLAATQVYTYNTIEDLKKVFNLSHPFGHKNK</sequence>
<dbReference type="STRING" id="1586267.GCA_001418685_00919"/>
<dbReference type="GO" id="GO:0051301">
    <property type="term" value="P:cell division"/>
    <property type="evidence" value="ECO:0007669"/>
    <property type="project" value="UniProtKB-KW"/>
</dbReference>
<comment type="subcellular location">
    <subcellularLocation>
        <location evidence="1">Cytoplasm</location>
    </subcellularLocation>
</comment>
<dbReference type="InterPro" id="IPR002104">
    <property type="entry name" value="Integrase_catalytic"/>
</dbReference>
<keyword evidence="8" id="KW-0131">Cell cycle</keyword>
<dbReference type="Gene3D" id="1.10.150.130">
    <property type="match status" value="1"/>
</dbReference>
<dbReference type="Pfam" id="PF02899">
    <property type="entry name" value="Phage_int_SAM_1"/>
    <property type="match status" value="1"/>
</dbReference>
<keyword evidence="5" id="KW-0229">DNA integration</keyword>
<dbReference type="PANTHER" id="PTHR30349:SF77">
    <property type="entry name" value="TYROSINE RECOMBINASE XERC"/>
    <property type="match status" value="1"/>
</dbReference>
<keyword evidence="4" id="KW-0159">Chromosome partition</keyword>
<evidence type="ECO:0000313" key="12">
    <source>
        <dbReference type="EMBL" id="CVK16080.1"/>
    </source>
</evidence>
<dbReference type="GO" id="GO:0015074">
    <property type="term" value="P:DNA integration"/>
    <property type="evidence" value="ECO:0007669"/>
    <property type="project" value="UniProtKB-KW"/>
</dbReference>
<evidence type="ECO:0000259" key="11">
    <source>
        <dbReference type="PROSITE" id="PS51900"/>
    </source>
</evidence>
<dbReference type="PROSITE" id="PS51900">
    <property type="entry name" value="CB"/>
    <property type="match status" value="1"/>
</dbReference>
<evidence type="ECO:0000256" key="1">
    <source>
        <dbReference type="ARBA" id="ARBA00004496"/>
    </source>
</evidence>
<dbReference type="InterPro" id="IPR013762">
    <property type="entry name" value="Integrase-like_cat_sf"/>
</dbReference>
<keyword evidence="2" id="KW-0963">Cytoplasm</keyword>
<dbReference type="SUPFAM" id="SSF56349">
    <property type="entry name" value="DNA breaking-rejoining enzymes"/>
    <property type="match status" value="1"/>
</dbReference>
<evidence type="ECO:0000259" key="10">
    <source>
        <dbReference type="PROSITE" id="PS51898"/>
    </source>
</evidence>
<evidence type="ECO:0000256" key="2">
    <source>
        <dbReference type="ARBA" id="ARBA00022490"/>
    </source>
</evidence>
<evidence type="ECO:0000313" key="13">
    <source>
        <dbReference type="Proteomes" id="UP000182761"/>
    </source>
</evidence>
<feature type="domain" description="Tyr recombinase" evidence="10">
    <location>
        <begin position="104"/>
        <end position="292"/>
    </location>
</feature>
<evidence type="ECO:0000256" key="4">
    <source>
        <dbReference type="ARBA" id="ARBA00022829"/>
    </source>
</evidence>